<dbReference type="EMBL" id="BGPR01042553">
    <property type="protein sequence ID" value="GBO18992.1"/>
    <property type="molecule type" value="Genomic_DNA"/>
</dbReference>
<name>A0A4Y2V3A8_ARAVE</name>
<dbReference type="AlphaFoldDB" id="A0A4Y2V3A8"/>
<evidence type="ECO:0000313" key="1">
    <source>
        <dbReference type="EMBL" id="GBO18992.1"/>
    </source>
</evidence>
<gene>
    <name evidence="1" type="ORF">AVEN_103604_1</name>
</gene>
<accession>A0A4Y2V3A8</accession>
<sequence>MKESRILSQHLWIQISSVTKPTNNMEDLTRIPFQEAVGMLLQIQHVCESHPVTTPMDTNVCTKSTNNMEDLTRIPFQAVVGMLRKYNMHGIHPVTTPMIQISL</sequence>
<comment type="caution">
    <text evidence="1">The sequence shown here is derived from an EMBL/GenBank/DDBJ whole genome shotgun (WGS) entry which is preliminary data.</text>
</comment>
<dbReference type="Proteomes" id="UP000499080">
    <property type="component" value="Unassembled WGS sequence"/>
</dbReference>
<protein>
    <submittedName>
        <fullName evidence="1">Uncharacterized protein</fullName>
    </submittedName>
</protein>
<keyword evidence="2" id="KW-1185">Reference proteome</keyword>
<evidence type="ECO:0000313" key="2">
    <source>
        <dbReference type="Proteomes" id="UP000499080"/>
    </source>
</evidence>
<reference evidence="1 2" key="1">
    <citation type="journal article" date="2019" name="Sci. Rep.">
        <title>Orb-weaving spider Araneus ventricosus genome elucidates the spidroin gene catalogue.</title>
        <authorList>
            <person name="Kono N."/>
            <person name="Nakamura H."/>
            <person name="Ohtoshi R."/>
            <person name="Moran D.A.P."/>
            <person name="Shinohara A."/>
            <person name="Yoshida Y."/>
            <person name="Fujiwara M."/>
            <person name="Mori M."/>
            <person name="Tomita M."/>
            <person name="Arakawa K."/>
        </authorList>
    </citation>
    <scope>NUCLEOTIDE SEQUENCE [LARGE SCALE GENOMIC DNA]</scope>
</reference>
<proteinExistence type="predicted"/>
<organism evidence="1 2">
    <name type="scientific">Araneus ventricosus</name>
    <name type="common">Orbweaver spider</name>
    <name type="synonym">Epeira ventricosa</name>
    <dbReference type="NCBI Taxonomy" id="182803"/>
    <lineage>
        <taxon>Eukaryota</taxon>
        <taxon>Metazoa</taxon>
        <taxon>Ecdysozoa</taxon>
        <taxon>Arthropoda</taxon>
        <taxon>Chelicerata</taxon>
        <taxon>Arachnida</taxon>
        <taxon>Araneae</taxon>
        <taxon>Araneomorphae</taxon>
        <taxon>Entelegynae</taxon>
        <taxon>Araneoidea</taxon>
        <taxon>Araneidae</taxon>
        <taxon>Araneus</taxon>
    </lineage>
</organism>